<dbReference type="InterPro" id="IPR002078">
    <property type="entry name" value="Sigma_54_int"/>
</dbReference>
<dbReference type="InterPro" id="IPR027417">
    <property type="entry name" value="P-loop_NTPase"/>
</dbReference>
<dbReference type="InterPro" id="IPR025943">
    <property type="entry name" value="Sigma_54_int_dom_ATP-bd_2"/>
</dbReference>
<dbReference type="Gene3D" id="1.10.8.60">
    <property type="match status" value="1"/>
</dbReference>
<dbReference type="InterPro" id="IPR003018">
    <property type="entry name" value="GAF"/>
</dbReference>
<dbReference type="InterPro" id="IPR003593">
    <property type="entry name" value="AAA+_ATPase"/>
</dbReference>
<dbReference type="Gene3D" id="3.30.450.40">
    <property type="match status" value="1"/>
</dbReference>
<sequence length="506" mass="57121">MNSIELAQIARLVTLHSSHAHGLQTCLYHLTNILGCDAAALLLYRQDRLIPVATVGLNQDVMGRQFKLSEHPRFEIVAKVQDLICFHAADELPDPFDGLLLNCPEPHIHACLGLPLLYGREFIGVLSLEALQPNYFHRFSQDSLRVLMSTFALALYCYQQQQLLEVQVFGGKSKPISKQMVKEMVGESDAIQQLKHSIQVVAQSELNVLIEGETGVGKELVAEKIHRYSNRNQQPMVYLNCAALPENLAESELFGHIKGAFTGAIQNRKGKFEQADGGTLFLDEIGELSLNLQAKLLRVLQYGDLQRLGDDQHRVVDVRVIAATNKRLAQAVQDQTFRADLYHRLSVYPIEVPPLRDRQSDIVLLAGYFLELSRCRLGLSVLRLAPSCLPLLEQYSWPGNIRELEHQLRRAALIARSEQGIDYVTIQPEYFNFTQQPSVTENTRQAPKRGDKVTIVGSLRENTDQFQRQLIEQQLTELQGNWAKTAQALQLDRANLHRLAKRLGLK</sequence>
<dbReference type="PROSITE" id="PS00688">
    <property type="entry name" value="SIGMA54_INTERACT_3"/>
    <property type="match status" value="1"/>
</dbReference>
<dbReference type="InterPro" id="IPR009057">
    <property type="entry name" value="Homeodomain-like_sf"/>
</dbReference>
<keyword evidence="5" id="KW-0804">Transcription</keyword>
<evidence type="ECO:0000313" key="7">
    <source>
        <dbReference type="Proteomes" id="UP000251647"/>
    </source>
</evidence>
<evidence type="ECO:0000256" key="4">
    <source>
        <dbReference type="ARBA" id="ARBA00023125"/>
    </source>
</evidence>
<evidence type="ECO:0000256" key="1">
    <source>
        <dbReference type="ARBA" id="ARBA00022741"/>
    </source>
</evidence>
<dbReference type="AlphaFoldDB" id="A0A2T3QI47"/>
<evidence type="ECO:0000256" key="2">
    <source>
        <dbReference type="ARBA" id="ARBA00022840"/>
    </source>
</evidence>
<dbReference type="InterPro" id="IPR058031">
    <property type="entry name" value="AAA_lid_NorR"/>
</dbReference>
<evidence type="ECO:0000256" key="3">
    <source>
        <dbReference type="ARBA" id="ARBA00023015"/>
    </source>
</evidence>
<dbReference type="CDD" id="cd00009">
    <property type="entry name" value="AAA"/>
    <property type="match status" value="1"/>
</dbReference>
<dbReference type="GO" id="GO:0005524">
    <property type="term" value="F:ATP binding"/>
    <property type="evidence" value="ECO:0007669"/>
    <property type="project" value="UniProtKB-KW"/>
</dbReference>
<dbReference type="PANTHER" id="PTHR32071:SF35">
    <property type="entry name" value="ANAEROBIC NITRIC OXIDE REDUCTASE TRANSCRIPTION REGULATOR NORR"/>
    <property type="match status" value="1"/>
</dbReference>
<dbReference type="Proteomes" id="UP000251647">
    <property type="component" value="Unassembled WGS sequence"/>
</dbReference>
<keyword evidence="3" id="KW-0805">Transcription regulation</keyword>
<dbReference type="OrthoDB" id="9804019at2"/>
<protein>
    <submittedName>
        <fullName evidence="6">Anaerobic nitric oxide reductase transcription regulator norR</fullName>
    </submittedName>
</protein>
<organism evidence="6 7">
    <name type="scientific">Photobacterium damselae</name>
    <dbReference type="NCBI Taxonomy" id="38293"/>
    <lineage>
        <taxon>Bacteria</taxon>
        <taxon>Pseudomonadati</taxon>
        <taxon>Pseudomonadota</taxon>
        <taxon>Gammaproteobacteria</taxon>
        <taxon>Vibrionales</taxon>
        <taxon>Vibrionaceae</taxon>
        <taxon>Photobacterium</taxon>
    </lineage>
</organism>
<dbReference type="SMART" id="SM00382">
    <property type="entry name" value="AAA"/>
    <property type="match status" value="1"/>
</dbReference>
<dbReference type="GO" id="GO:0006355">
    <property type="term" value="P:regulation of DNA-templated transcription"/>
    <property type="evidence" value="ECO:0007669"/>
    <property type="project" value="InterPro"/>
</dbReference>
<dbReference type="SMART" id="SM00065">
    <property type="entry name" value="GAF"/>
    <property type="match status" value="1"/>
</dbReference>
<dbReference type="Pfam" id="PF00158">
    <property type="entry name" value="Sigma54_activat"/>
    <property type="match status" value="1"/>
</dbReference>
<dbReference type="SUPFAM" id="SSF46689">
    <property type="entry name" value="Homeodomain-like"/>
    <property type="match status" value="1"/>
</dbReference>
<keyword evidence="1" id="KW-0547">Nucleotide-binding</keyword>
<dbReference type="InterPro" id="IPR025944">
    <property type="entry name" value="Sigma_54_int_dom_CS"/>
</dbReference>
<dbReference type="RefSeq" id="WP_005297906.1">
    <property type="nucleotide sequence ID" value="NZ_PYOG01000016.1"/>
</dbReference>
<dbReference type="Pfam" id="PF01590">
    <property type="entry name" value="GAF"/>
    <property type="match status" value="1"/>
</dbReference>
<dbReference type="Pfam" id="PF25601">
    <property type="entry name" value="AAA_lid_14"/>
    <property type="match status" value="1"/>
</dbReference>
<name>A0A2T3QI47_PHODM</name>
<dbReference type="Gene3D" id="1.10.10.60">
    <property type="entry name" value="Homeodomain-like"/>
    <property type="match status" value="1"/>
</dbReference>
<dbReference type="InterPro" id="IPR029016">
    <property type="entry name" value="GAF-like_dom_sf"/>
</dbReference>
<dbReference type="SUPFAM" id="SSF55781">
    <property type="entry name" value="GAF domain-like"/>
    <property type="match status" value="1"/>
</dbReference>
<keyword evidence="4" id="KW-0238">DNA-binding</keyword>
<dbReference type="NCBIfam" id="NF003451">
    <property type="entry name" value="PRK05022.1"/>
    <property type="match status" value="1"/>
</dbReference>
<proteinExistence type="predicted"/>
<dbReference type="PANTHER" id="PTHR32071">
    <property type="entry name" value="TRANSCRIPTIONAL REGULATORY PROTEIN"/>
    <property type="match status" value="1"/>
</dbReference>
<dbReference type="PROSITE" id="PS50045">
    <property type="entry name" value="SIGMA54_INTERACT_4"/>
    <property type="match status" value="1"/>
</dbReference>
<evidence type="ECO:0000256" key="5">
    <source>
        <dbReference type="ARBA" id="ARBA00023163"/>
    </source>
</evidence>
<evidence type="ECO:0000313" key="6">
    <source>
        <dbReference type="EMBL" id="SPY29098.1"/>
    </source>
</evidence>
<accession>A0A2T3QI47</accession>
<keyword evidence="2" id="KW-0067">ATP-binding</keyword>
<gene>
    <name evidence="6" type="primary">norR_2</name>
    <name evidence="6" type="ORF">NCTC11647_02251</name>
</gene>
<reference evidence="6 7" key="1">
    <citation type="submission" date="2018-06" db="EMBL/GenBank/DDBJ databases">
        <authorList>
            <consortium name="Pathogen Informatics"/>
            <person name="Doyle S."/>
        </authorList>
    </citation>
    <scope>NUCLEOTIDE SEQUENCE [LARGE SCALE GENOMIC DNA]</scope>
    <source>
        <strain evidence="6 7">NCTC11647</strain>
    </source>
</reference>
<dbReference type="PROSITE" id="PS00675">
    <property type="entry name" value="SIGMA54_INTERACT_1"/>
    <property type="match status" value="1"/>
</dbReference>
<dbReference type="FunFam" id="3.40.50.300:FF:000006">
    <property type="entry name" value="DNA-binding transcriptional regulator NtrC"/>
    <property type="match status" value="1"/>
</dbReference>
<dbReference type="InterPro" id="IPR025662">
    <property type="entry name" value="Sigma_54_int_dom_ATP-bd_1"/>
</dbReference>
<dbReference type="GO" id="GO:0003677">
    <property type="term" value="F:DNA binding"/>
    <property type="evidence" value="ECO:0007669"/>
    <property type="project" value="UniProtKB-KW"/>
</dbReference>
<dbReference type="Gene3D" id="3.40.50.300">
    <property type="entry name" value="P-loop containing nucleotide triphosphate hydrolases"/>
    <property type="match status" value="1"/>
</dbReference>
<dbReference type="EMBL" id="UATL01000001">
    <property type="protein sequence ID" value="SPY29098.1"/>
    <property type="molecule type" value="Genomic_DNA"/>
</dbReference>
<dbReference type="SUPFAM" id="SSF52540">
    <property type="entry name" value="P-loop containing nucleoside triphosphate hydrolases"/>
    <property type="match status" value="1"/>
</dbReference>
<dbReference type="PROSITE" id="PS00676">
    <property type="entry name" value="SIGMA54_INTERACT_2"/>
    <property type="match status" value="1"/>
</dbReference>